<organism evidence="1 2">
    <name type="scientific">Nephila pilipes</name>
    <name type="common">Giant wood spider</name>
    <name type="synonym">Nephila maculata</name>
    <dbReference type="NCBI Taxonomy" id="299642"/>
    <lineage>
        <taxon>Eukaryota</taxon>
        <taxon>Metazoa</taxon>
        <taxon>Ecdysozoa</taxon>
        <taxon>Arthropoda</taxon>
        <taxon>Chelicerata</taxon>
        <taxon>Arachnida</taxon>
        <taxon>Araneae</taxon>
        <taxon>Araneomorphae</taxon>
        <taxon>Entelegynae</taxon>
        <taxon>Araneoidea</taxon>
        <taxon>Nephilidae</taxon>
        <taxon>Nephila</taxon>
    </lineage>
</organism>
<reference evidence="1" key="1">
    <citation type="submission" date="2020-08" db="EMBL/GenBank/DDBJ databases">
        <title>Multicomponent nature underlies the extraordinary mechanical properties of spider dragline silk.</title>
        <authorList>
            <person name="Kono N."/>
            <person name="Nakamura H."/>
            <person name="Mori M."/>
            <person name="Yoshida Y."/>
            <person name="Ohtoshi R."/>
            <person name="Malay A.D."/>
            <person name="Moran D.A.P."/>
            <person name="Tomita M."/>
            <person name="Numata K."/>
            <person name="Arakawa K."/>
        </authorList>
    </citation>
    <scope>NUCLEOTIDE SEQUENCE</scope>
</reference>
<name>A0A8X6T7W3_NEPPI</name>
<accession>A0A8X6T7W3</accession>
<sequence>MQGKTESPSGQAIDGPSSCIWMRQQRHTLSFYPLTRKQWRERDFVTSAGEDSDGGGCVLKVGCVSVVTAELCGHVTPKRGVGEGDPQTRP</sequence>
<dbReference type="AlphaFoldDB" id="A0A8X6T7W3"/>
<dbReference type="Proteomes" id="UP000887013">
    <property type="component" value="Unassembled WGS sequence"/>
</dbReference>
<evidence type="ECO:0000313" key="2">
    <source>
        <dbReference type="Proteomes" id="UP000887013"/>
    </source>
</evidence>
<protein>
    <submittedName>
        <fullName evidence="1">Uncharacterized protein</fullName>
    </submittedName>
</protein>
<proteinExistence type="predicted"/>
<keyword evidence="2" id="KW-1185">Reference proteome</keyword>
<comment type="caution">
    <text evidence="1">The sequence shown here is derived from an EMBL/GenBank/DDBJ whole genome shotgun (WGS) entry which is preliminary data.</text>
</comment>
<dbReference type="EMBL" id="BMAW01097540">
    <property type="protein sequence ID" value="GFS80196.1"/>
    <property type="molecule type" value="Genomic_DNA"/>
</dbReference>
<gene>
    <name evidence="1" type="ORF">NPIL_375541</name>
</gene>
<evidence type="ECO:0000313" key="1">
    <source>
        <dbReference type="EMBL" id="GFS80196.1"/>
    </source>
</evidence>